<protein>
    <submittedName>
        <fullName evidence="12">Molybdate transport system permease protein</fullName>
    </submittedName>
</protein>
<dbReference type="PANTHER" id="PTHR30183:SF3">
    <property type="entry name" value="MOLYBDENUM TRANSPORT SYSTEM PERMEASE PROTEIN MODB"/>
    <property type="match status" value="1"/>
</dbReference>
<dbReference type="Gene3D" id="1.10.3720.10">
    <property type="entry name" value="MetI-like"/>
    <property type="match status" value="1"/>
</dbReference>
<feature type="domain" description="ABC transmembrane type-1" evidence="11">
    <location>
        <begin position="249"/>
        <end position="452"/>
    </location>
</feature>
<dbReference type="GO" id="GO:0015098">
    <property type="term" value="F:molybdate ion transmembrane transporter activity"/>
    <property type="evidence" value="ECO:0007669"/>
    <property type="project" value="InterPro"/>
</dbReference>
<feature type="transmembrane region" description="Helical" evidence="9">
    <location>
        <begin position="257"/>
        <end position="275"/>
    </location>
</feature>
<evidence type="ECO:0000256" key="2">
    <source>
        <dbReference type="ARBA" id="ARBA00007069"/>
    </source>
</evidence>
<keyword evidence="3 9" id="KW-0813">Transport</keyword>
<evidence type="ECO:0000256" key="3">
    <source>
        <dbReference type="ARBA" id="ARBA00022448"/>
    </source>
</evidence>
<feature type="signal peptide" evidence="10">
    <location>
        <begin position="1"/>
        <end position="28"/>
    </location>
</feature>
<evidence type="ECO:0000256" key="6">
    <source>
        <dbReference type="ARBA" id="ARBA00022692"/>
    </source>
</evidence>
<accession>A0A1H8SZM3</accession>
<dbReference type="InterPro" id="IPR035906">
    <property type="entry name" value="MetI-like_sf"/>
</dbReference>
<feature type="transmembrane region" description="Helical" evidence="9">
    <location>
        <begin position="434"/>
        <end position="452"/>
    </location>
</feature>
<evidence type="ECO:0000256" key="5">
    <source>
        <dbReference type="ARBA" id="ARBA00022505"/>
    </source>
</evidence>
<keyword evidence="8 9" id="KW-0472">Membrane</keyword>
<dbReference type="RefSeq" id="WP_256210061.1">
    <property type="nucleotide sequence ID" value="NZ_FOEC01000008.1"/>
</dbReference>
<dbReference type="CDD" id="cd06261">
    <property type="entry name" value="TM_PBP2"/>
    <property type="match status" value="1"/>
</dbReference>
<keyword evidence="5" id="KW-0500">Molybdenum</keyword>
<sequence length="454" mass="48897">MTIRTRLLSLVMAAVLAASCVAPMLAYADDDLGDVDTPRVSVTSQQATDSFEGVTVSADNAAATLDGCDFALSDFKRAQTGSNRDIDGAYCGYAFYEGSSAYSVVFIAMSDYAVVYLSPEAAQQIGYGDSSGDAAASLLSLLCALDSANASGGATLNADVTCYVTTETRYVVDGVAFTFNQELSDGRFYACVMGEDGSDVTDSSNARYAKPTHASFANVVASDQATIVAQPSMWESLGTFLSTLDYSPLWVTLRTTLTAIVFIFVLGLAAAYFCLRMPSRVRDIFDAIFTIPMVLPPTVCGFLLLLCLENNTAVGRWFIDIGFPLIFSWPATVIAAVVVAFPLMYRSARGAFESLDPNMLDAARTLGWSDARVFFRLMLPLSWSNIASGTVLAFARALGEFGATLFLAGNYLGVTRTIPIAIYFEWMNGNTDVAIFWTIVIMIFSFVVILFINL</sequence>
<dbReference type="STRING" id="79604.AAY81_02230"/>
<feature type="transmembrane region" description="Helical" evidence="9">
    <location>
        <begin position="326"/>
        <end position="345"/>
    </location>
</feature>
<keyword evidence="4" id="KW-1003">Cell membrane</keyword>
<comment type="similarity">
    <text evidence="2">Belongs to the binding-protein-dependent transport system permease family. CysTW subfamily.</text>
</comment>
<feature type="chain" id="PRO_5010231244" evidence="10">
    <location>
        <begin position="29"/>
        <end position="454"/>
    </location>
</feature>
<reference evidence="13" key="1">
    <citation type="submission" date="2016-10" db="EMBL/GenBank/DDBJ databases">
        <authorList>
            <person name="Varghese N."/>
        </authorList>
    </citation>
    <scope>NUCLEOTIDE SEQUENCE [LARGE SCALE GENOMIC DNA]</scope>
    <source>
        <strain evidence="13">DSM 21843</strain>
    </source>
</reference>
<dbReference type="NCBIfam" id="TIGR02141">
    <property type="entry name" value="modB_ABC"/>
    <property type="match status" value="1"/>
</dbReference>
<dbReference type="Pfam" id="PF00528">
    <property type="entry name" value="BPD_transp_1"/>
    <property type="match status" value="1"/>
</dbReference>
<dbReference type="PROSITE" id="PS50928">
    <property type="entry name" value="ABC_TM1"/>
    <property type="match status" value="1"/>
</dbReference>
<gene>
    <name evidence="12" type="ORF">SAMN02910314_01345</name>
</gene>
<name>A0A1H8SZM3_9ACTN</name>
<dbReference type="GO" id="GO:0005886">
    <property type="term" value="C:plasma membrane"/>
    <property type="evidence" value="ECO:0007669"/>
    <property type="project" value="UniProtKB-SubCell"/>
</dbReference>
<dbReference type="InterPro" id="IPR011867">
    <property type="entry name" value="ModB_ABC"/>
</dbReference>
<proteinExistence type="inferred from homology"/>
<evidence type="ECO:0000259" key="11">
    <source>
        <dbReference type="PROSITE" id="PS50928"/>
    </source>
</evidence>
<feature type="transmembrane region" description="Helical" evidence="9">
    <location>
        <begin position="373"/>
        <end position="395"/>
    </location>
</feature>
<keyword evidence="10" id="KW-0732">Signal</keyword>
<comment type="subcellular location">
    <subcellularLocation>
        <location evidence="1 9">Cell membrane</location>
        <topology evidence="1 9">Multi-pass membrane protein</topology>
    </subcellularLocation>
</comment>
<dbReference type="SUPFAM" id="SSF161098">
    <property type="entry name" value="MetI-like"/>
    <property type="match status" value="1"/>
</dbReference>
<dbReference type="PROSITE" id="PS51257">
    <property type="entry name" value="PROKAR_LIPOPROTEIN"/>
    <property type="match status" value="1"/>
</dbReference>
<feature type="transmembrane region" description="Helical" evidence="9">
    <location>
        <begin position="287"/>
        <end position="306"/>
    </location>
</feature>
<dbReference type="InterPro" id="IPR000515">
    <property type="entry name" value="MetI-like"/>
</dbReference>
<dbReference type="AlphaFoldDB" id="A0A1H8SZM3"/>
<keyword evidence="6 9" id="KW-0812">Transmembrane</keyword>
<evidence type="ECO:0000256" key="8">
    <source>
        <dbReference type="ARBA" id="ARBA00023136"/>
    </source>
</evidence>
<evidence type="ECO:0000256" key="9">
    <source>
        <dbReference type="RuleBase" id="RU363032"/>
    </source>
</evidence>
<evidence type="ECO:0000256" key="10">
    <source>
        <dbReference type="SAM" id="SignalP"/>
    </source>
</evidence>
<evidence type="ECO:0000313" key="12">
    <source>
        <dbReference type="EMBL" id="SEO83956.1"/>
    </source>
</evidence>
<organism evidence="12 13">
    <name type="scientific">Denitrobacterium detoxificans</name>
    <dbReference type="NCBI Taxonomy" id="79604"/>
    <lineage>
        <taxon>Bacteria</taxon>
        <taxon>Bacillati</taxon>
        <taxon>Actinomycetota</taxon>
        <taxon>Coriobacteriia</taxon>
        <taxon>Eggerthellales</taxon>
        <taxon>Eggerthellaceae</taxon>
        <taxon>Denitrobacterium</taxon>
    </lineage>
</organism>
<dbReference type="EMBL" id="FOEC01000008">
    <property type="protein sequence ID" value="SEO83956.1"/>
    <property type="molecule type" value="Genomic_DNA"/>
</dbReference>
<evidence type="ECO:0000256" key="4">
    <source>
        <dbReference type="ARBA" id="ARBA00022475"/>
    </source>
</evidence>
<evidence type="ECO:0000313" key="13">
    <source>
        <dbReference type="Proteomes" id="UP000182975"/>
    </source>
</evidence>
<evidence type="ECO:0000256" key="7">
    <source>
        <dbReference type="ARBA" id="ARBA00022989"/>
    </source>
</evidence>
<dbReference type="PANTHER" id="PTHR30183">
    <property type="entry name" value="MOLYBDENUM TRANSPORT SYSTEM PERMEASE PROTEIN MODB"/>
    <property type="match status" value="1"/>
</dbReference>
<keyword evidence="7 9" id="KW-1133">Transmembrane helix</keyword>
<dbReference type="Proteomes" id="UP000182975">
    <property type="component" value="Unassembled WGS sequence"/>
</dbReference>
<keyword evidence="13" id="KW-1185">Reference proteome</keyword>
<evidence type="ECO:0000256" key="1">
    <source>
        <dbReference type="ARBA" id="ARBA00004651"/>
    </source>
</evidence>